<dbReference type="EMBL" id="BAAAHK010000003">
    <property type="protein sequence ID" value="GAA0927495.1"/>
    <property type="molecule type" value="Genomic_DNA"/>
</dbReference>
<reference evidence="3" key="1">
    <citation type="journal article" date="2019" name="Int. J. Syst. Evol. Microbiol.">
        <title>The Global Catalogue of Microorganisms (GCM) 10K type strain sequencing project: providing services to taxonomists for standard genome sequencing and annotation.</title>
        <authorList>
            <consortium name="The Broad Institute Genomics Platform"/>
            <consortium name="The Broad Institute Genome Sequencing Center for Infectious Disease"/>
            <person name="Wu L."/>
            <person name="Ma J."/>
        </authorList>
    </citation>
    <scope>NUCLEOTIDE SEQUENCE [LARGE SCALE GENOMIC DNA]</scope>
    <source>
        <strain evidence="3">JCM 10977</strain>
    </source>
</reference>
<comment type="caution">
    <text evidence="2">The sequence shown here is derived from an EMBL/GenBank/DDBJ whole genome shotgun (WGS) entry which is preliminary data.</text>
</comment>
<protein>
    <submittedName>
        <fullName evidence="2">Uncharacterized protein</fullName>
    </submittedName>
</protein>
<sequence>MIPAGTAWSPLPNPPATMLPSDRFIALAIKTVRIVPEAPTSAPAVISTVLLSRKPAIATAIPVQAFSSETTTGMSAPPIGSTKVTPRTIAVRYWVGRALSALTGVTPRAAGPRRRGGVTRYGCGVR</sequence>
<keyword evidence="3" id="KW-1185">Reference proteome</keyword>
<dbReference type="Proteomes" id="UP001500542">
    <property type="component" value="Unassembled WGS sequence"/>
</dbReference>
<name>A0ABP3ZZJ5_9ACTN</name>
<evidence type="ECO:0000313" key="3">
    <source>
        <dbReference type="Proteomes" id="UP001500542"/>
    </source>
</evidence>
<evidence type="ECO:0000256" key="1">
    <source>
        <dbReference type="SAM" id="MobiDB-lite"/>
    </source>
</evidence>
<organism evidence="2 3">
    <name type="scientific">Kribbella koreensis</name>
    <dbReference type="NCBI Taxonomy" id="57909"/>
    <lineage>
        <taxon>Bacteria</taxon>
        <taxon>Bacillati</taxon>
        <taxon>Actinomycetota</taxon>
        <taxon>Actinomycetes</taxon>
        <taxon>Propionibacteriales</taxon>
        <taxon>Kribbellaceae</taxon>
        <taxon>Kribbella</taxon>
    </lineage>
</organism>
<gene>
    <name evidence="2" type="ORF">GCM10009554_08460</name>
</gene>
<feature type="region of interest" description="Disordered" evidence="1">
    <location>
        <begin position="107"/>
        <end position="126"/>
    </location>
</feature>
<accession>A0ABP3ZZJ5</accession>
<evidence type="ECO:0000313" key="2">
    <source>
        <dbReference type="EMBL" id="GAA0927495.1"/>
    </source>
</evidence>
<proteinExistence type="predicted"/>